<dbReference type="InterPro" id="IPR014833">
    <property type="entry name" value="TnsA_N"/>
</dbReference>
<reference evidence="2 3" key="1">
    <citation type="submission" date="2018-11" db="EMBL/GenBank/DDBJ databases">
        <title>Vibrio ponticus strain CAIM 1751 pathogenic for the snapper Lutjanus guttatus.</title>
        <authorList>
            <person name="Soto-Rodriguez S."/>
            <person name="Lozano-Olvera R."/>
            <person name="Gomez-Gil B."/>
        </authorList>
    </citation>
    <scope>NUCLEOTIDE SEQUENCE [LARGE SCALE GENOMIC DNA]</scope>
    <source>
        <strain evidence="2 3">CAIM 1751</strain>
    </source>
</reference>
<proteinExistence type="predicted"/>
<dbReference type="Gene3D" id="3.40.91.30">
    <property type="match status" value="1"/>
</dbReference>
<evidence type="ECO:0000313" key="2">
    <source>
        <dbReference type="EMBL" id="ROV59451.1"/>
    </source>
</evidence>
<dbReference type="EMBL" id="RKIK01000041">
    <property type="protein sequence ID" value="ROV59451.1"/>
    <property type="molecule type" value="Genomic_DNA"/>
</dbReference>
<protein>
    <submittedName>
        <fullName evidence="2">Endonuclease</fullName>
    </submittedName>
</protein>
<name>A0A3N3DY36_9VIBR</name>
<accession>A0A3N3DY36</accession>
<evidence type="ECO:0000259" key="1">
    <source>
        <dbReference type="Pfam" id="PF08722"/>
    </source>
</evidence>
<dbReference type="RefSeq" id="WP_123782528.1">
    <property type="nucleotide sequence ID" value="NZ_RKIK01000041.1"/>
</dbReference>
<dbReference type="GO" id="GO:0004519">
    <property type="term" value="F:endonuclease activity"/>
    <property type="evidence" value="ECO:0007669"/>
    <property type="project" value="UniProtKB-KW"/>
</dbReference>
<evidence type="ECO:0000313" key="3">
    <source>
        <dbReference type="Proteomes" id="UP000278792"/>
    </source>
</evidence>
<keyword evidence="2" id="KW-0378">Hydrolase</keyword>
<keyword evidence="2" id="KW-0540">Nuclease</keyword>
<dbReference type="Proteomes" id="UP000278792">
    <property type="component" value="Unassembled WGS sequence"/>
</dbReference>
<sequence length="207" mass="24065">MYDQTKKSSAVHNICKFMSLKNDSVIRTMSMLEFDFCFHAEYNPKVTRFESQPFGFEYRFNGRICRYTPDFQLFNEENYSTFVEVKHSSQVSKANFRARFAEKRRVAKHDYQKNLILVTEKQIRTGFLLANLKLLHSYSGLRTVTPLQRSLLQVIKDKRFVVLSDVANKLCISEDQAVTSALCWIASGEIKTDLRSNSFGLSSHVWC</sequence>
<keyword evidence="2" id="KW-0255">Endonuclease</keyword>
<dbReference type="Pfam" id="PF08722">
    <property type="entry name" value="Tn7_TnsA-like_N"/>
    <property type="match status" value="1"/>
</dbReference>
<dbReference type="AlphaFoldDB" id="A0A3N3DY36"/>
<gene>
    <name evidence="2" type="ORF">EGH82_13840</name>
</gene>
<feature type="domain" description="TnsA endonuclease N-terminal" evidence="1">
    <location>
        <begin position="43"/>
        <end position="109"/>
    </location>
</feature>
<organism evidence="2 3">
    <name type="scientific">Vibrio ponticus</name>
    <dbReference type="NCBI Taxonomy" id="265668"/>
    <lineage>
        <taxon>Bacteria</taxon>
        <taxon>Pseudomonadati</taxon>
        <taxon>Pseudomonadota</taxon>
        <taxon>Gammaproteobacteria</taxon>
        <taxon>Vibrionales</taxon>
        <taxon>Vibrionaceae</taxon>
        <taxon>Vibrio</taxon>
    </lineage>
</organism>
<comment type="caution">
    <text evidence="2">The sequence shown here is derived from an EMBL/GenBank/DDBJ whole genome shotgun (WGS) entry which is preliminary data.</text>
</comment>